<evidence type="ECO:0000256" key="1">
    <source>
        <dbReference type="SAM" id="Phobius"/>
    </source>
</evidence>
<dbReference type="AlphaFoldDB" id="A0A7X9E793"/>
<protein>
    <recommendedName>
        <fullName evidence="4">Protease complex subunit PrcB family protein</fullName>
    </recommendedName>
</protein>
<keyword evidence="1" id="KW-1133">Transmembrane helix</keyword>
<keyword evidence="1" id="KW-0472">Membrane</keyword>
<dbReference type="Proteomes" id="UP000590542">
    <property type="component" value="Unassembled WGS sequence"/>
</dbReference>
<sequence length="178" mass="20109">MQDKQRAELKVSLIPLVIIVGLILGAGYFLLQGEIKLPKFNKGPTIRRLGGFPTVVDTDKILEKQRWVIKSEEELSQFLNLVDSSGLLELKDKVNFEKEFILAVSSGTNEETGHKIKIRKVYGDSKSKKIVVQVEETEQGDSCSKEPLKNVAVDMVSISRTDWQIKFDKIIKNEECSE</sequence>
<evidence type="ECO:0000313" key="2">
    <source>
        <dbReference type="EMBL" id="NMB91786.1"/>
    </source>
</evidence>
<keyword evidence="1" id="KW-0812">Transmembrane</keyword>
<evidence type="ECO:0000313" key="3">
    <source>
        <dbReference type="Proteomes" id="UP000590542"/>
    </source>
</evidence>
<feature type="transmembrane region" description="Helical" evidence="1">
    <location>
        <begin position="12"/>
        <end position="31"/>
    </location>
</feature>
<dbReference type="EMBL" id="JAAZNV010000009">
    <property type="protein sequence ID" value="NMB91786.1"/>
    <property type="molecule type" value="Genomic_DNA"/>
</dbReference>
<organism evidence="2 3">
    <name type="scientific">candidate division WWE3 bacterium</name>
    <dbReference type="NCBI Taxonomy" id="2053526"/>
    <lineage>
        <taxon>Bacteria</taxon>
        <taxon>Katanobacteria</taxon>
    </lineage>
</organism>
<comment type="caution">
    <text evidence="2">The sequence shown here is derived from an EMBL/GenBank/DDBJ whole genome shotgun (WGS) entry which is preliminary data.</text>
</comment>
<name>A0A7X9E793_UNCKA</name>
<evidence type="ECO:0008006" key="4">
    <source>
        <dbReference type="Google" id="ProtNLM"/>
    </source>
</evidence>
<proteinExistence type="predicted"/>
<accession>A0A7X9E793</accession>
<gene>
    <name evidence="2" type="ORF">GYA37_02975</name>
</gene>
<reference evidence="2 3" key="1">
    <citation type="journal article" date="2020" name="Biotechnol. Biofuels">
        <title>New insights from the biogas microbiome by comprehensive genome-resolved metagenomics of nearly 1600 species originating from multiple anaerobic digesters.</title>
        <authorList>
            <person name="Campanaro S."/>
            <person name="Treu L."/>
            <person name="Rodriguez-R L.M."/>
            <person name="Kovalovszki A."/>
            <person name="Ziels R.M."/>
            <person name="Maus I."/>
            <person name="Zhu X."/>
            <person name="Kougias P.G."/>
            <person name="Basile A."/>
            <person name="Luo G."/>
            <person name="Schluter A."/>
            <person name="Konstantinidis K.T."/>
            <person name="Angelidaki I."/>
        </authorList>
    </citation>
    <scope>NUCLEOTIDE SEQUENCE [LARGE SCALE GENOMIC DNA]</scope>
    <source>
        <strain evidence="2">AS27yjCOA_202</strain>
    </source>
</reference>